<evidence type="ECO:0000313" key="2">
    <source>
        <dbReference type="Proteomes" id="UP000812270"/>
    </source>
</evidence>
<dbReference type="AlphaFoldDB" id="A0A9E2SCL9"/>
<evidence type="ECO:0000313" key="1">
    <source>
        <dbReference type="EMBL" id="MBV4359064.1"/>
    </source>
</evidence>
<reference evidence="1" key="1">
    <citation type="submission" date="2021-06" db="EMBL/GenBank/DDBJ databases">
        <authorList>
            <person name="Huq M.A."/>
        </authorList>
    </citation>
    <scope>NUCLEOTIDE SEQUENCE</scope>
    <source>
        <strain evidence="1">MAH-26</strain>
    </source>
</reference>
<dbReference type="Proteomes" id="UP000812270">
    <property type="component" value="Unassembled WGS sequence"/>
</dbReference>
<name>A0A9E2SCL9_9BACT</name>
<dbReference type="EMBL" id="JAHSPG010000014">
    <property type="protein sequence ID" value="MBV4359064.1"/>
    <property type="molecule type" value="Genomic_DNA"/>
</dbReference>
<organism evidence="1 2">
    <name type="scientific">Pinibacter aurantiacus</name>
    <dbReference type="NCBI Taxonomy" id="2851599"/>
    <lineage>
        <taxon>Bacteria</taxon>
        <taxon>Pseudomonadati</taxon>
        <taxon>Bacteroidota</taxon>
        <taxon>Chitinophagia</taxon>
        <taxon>Chitinophagales</taxon>
        <taxon>Chitinophagaceae</taxon>
        <taxon>Pinibacter</taxon>
    </lineage>
</organism>
<dbReference type="InterPro" id="IPR014942">
    <property type="entry name" value="AbiEii"/>
</dbReference>
<gene>
    <name evidence="1" type="ORF">KTO63_17990</name>
</gene>
<keyword evidence="1" id="KW-0808">Transferase</keyword>
<proteinExistence type="predicted"/>
<dbReference type="GO" id="GO:0016740">
    <property type="term" value="F:transferase activity"/>
    <property type="evidence" value="ECO:0007669"/>
    <property type="project" value="UniProtKB-KW"/>
</dbReference>
<keyword evidence="2" id="KW-1185">Reference proteome</keyword>
<comment type="caution">
    <text evidence="1">The sequence shown here is derived from an EMBL/GenBank/DDBJ whole genome shotgun (WGS) entry which is preliminary data.</text>
</comment>
<sequence length="226" mass="26063">MSYNENITRIKAVHDALGELKDQVVFVGGATVSLYADRPATESRPTEDVDIVVELYNYADYAALENTLRMKGFENDRESGVLCRYRINGIIVDVMASSEDVLGFSNRWYPEAVKQSNTKDLGSNYTVRIFTSPYFVATKLEAFKHRGEGDGRFSSDFEDIVYILNNRSSIWDEIKHSDEAVRSYLINEFKSLLKNSYLDEWISAHLEYHERRRVDFVVNSIRELVE</sequence>
<dbReference type="RefSeq" id="WP_217792907.1">
    <property type="nucleotide sequence ID" value="NZ_JAHSPG010000014.1"/>
</dbReference>
<protein>
    <submittedName>
        <fullName evidence="1">Nucleotidyl transferase AbiEii/AbiGii toxin family protein</fullName>
    </submittedName>
</protein>
<accession>A0A9E2SCL9</accession>
<dbReference type="Pfam" id="PF08843">
    <property type="entry name" value="AbiEii"/>
    <property type="match status" value="1"/>
</dbReference>